<accession>A0A918UA03</accession>
<dbReference type="EC" id="4.1.1.11" evidence="9"/>
<comment type="PTM">
    <text evidence="9">Is synthesized initially as an inactive proenzyme, which is activated by self-cleavage at a specific serine bond to produce a beta-subunit with a hydroxyl group at its C-terminus and an alpha-subunit with a pyruvoyl group at its N-terminus.</text>
</comment>
<keyword evidence="11" id="KW-1185">Reference proteome</keyword>
<keyword evidence="5 9" id="KW-0865">Zymogen</keyword>
<dbReference type="GO" id="GO:0006523">
    <property type="term" value="P:alanine biosynthetic process"/>
    <property type="evidence" value="ECO:0007669"/>
    <property type="project" value="InterPro"/>
</dbReference>
<dbReference type="AlphaFoldDB" id="A0A918UA03"/>
<evidence type="ECO:0000256" key="2">
    <source>
        <dbReference type="ARBA" id="ARBA00022655"/>
    </source>
</evidence>
<evidence type="ECO:0000256" key="7">
    <source>
        <dbReference type="ARBA" id="ARBA00023270"/>
    </source>
</evidence>
<evidence type="ECO:0000313" key="11">
    <source>
        <dbReference type="Proteomes" id="UP000645257"/>
    </source>
</evidence>
<dbReference type="RefSeq" id="WP_189534328.1">
    <property type="nucleotide sequence ID" value="NZ_BMYX01000012.1"/>
</dbReference>
<evidence type="ECO:0000256" key="1">
    <source>
        <dbReference type="ARBA" id="ARBA00022490"/>
    </source>
</evidence>
<comment type="catalytic activity">
    <reaction evidence="9">
        <text>L-aspartate + H(+) = beta-alanine + CO2</text>
        <dbReference type="Rhea" id="RHEA:19497"/>
        <dbReference type="ChEBI" id="CHEBI:15378"/>
        <dbReference type="ChEBI" id="CHEBI:16526"/>
        <dbReference type="ChEBI" id="CHEBI:29991"/>
        <dbReference type="ChEBI" id="CHEBI:57966"/>
        <dbReference type="EC" id="4.1.1.11"/>
    </reaction>
</comment>
<dbReference type="HAMAP" id="MF_00446">
    <property type="entry name" value="PanD"/>
    <property type="match status" value="1"/>
</dbReference>
<evidence type="ECO:0000256" key="5">
    <source>
        <dbReference type="ARBA" id="ARBA00023145"/>
    </source>
</evidence>
<keyword evidence="4 9" id="KW-0068">Autocatalytic cleavage</keyword>
<keyword evidence="8 9" id="KW-0670">Pyruvate</keyword>
<evidence type="ECO:0000256" key="6">
    <source>
        <dbReference type="ARBA" id="ARBA00023239"/>
    </source>
</evidence>
<feature type="chain" id="PRO_5038180644" description="Aspartate 1-decarboxylase beta chain" evidence="9">
    <location>
        <begin position="1"/>
        <end position="23"/>
    </location>
</feature>
<dbReference type="GO" id="GO:0005829">
    <property type="term" value="C:cytosol"/>
    <property type="evidence" value="ECO:0007669"/>
    <property type="project" value="TreeGrafter"/>
</dbReference>
<gene>
    <name evidence="9 10" type="primary">panD</name>
    <name evidence="10" type="ORF">GCM10011289_22530</name>
</gene>
<comment type="function">
    <text evidence="9">Catalyzes the pyruvoyl-dependent decarboxylation of aspartate to produce beta-alanine.</text>
</comment>
<sequence>MIKVVRAKLHGITITGAELDYHGSITLDPEQCEKAGIFPMEFVEIWNKDSGARISTYVIYGEPGSRCCILNGAAARTCQKGDRVIICASDYVRPDELYAMQPVVLTFTQDNHVDEVMHYEVKETVNRKYDFFIRRDERPLGENRTLGSVNVGELGDELKSRGLDDRAVADLLSKYLSDFA</sequence>
<feature type="active site" description="Schiff-base intermediate with substrate; via pyruvic acid" evidence="9">
    <location>
        <position position="24"/>
    </location>
</feature>
<dbReference type="Gene3D" id="2.40.40.20">
    <property type="match status" value="1"/>
</dbReference>
<dbReference type="GO" id="GO:0015940">
    <property type="term" value="P:pantothenate biosynthetic process"/>
    <property type="evidence" value="ECO:0007669"/>
    <property type="project" value="UniProtKB-UniRule"/>
</dbReference>
<evidence type="ECO:0000256" key="9">
    <source>
        <dbReference type="HAMAP-Rule" id="MF_00446"/>
    </source>
</evidence>
<evidence type="ECO:0000313" key="10">
    <source>
        <dbReference type="EMBL" id="GGY18513.1"/>
    </source>
</evidence>
<organism evidence="10 11">
    <name type="scientific">Paludibacterium paludis</name>
    <dbReference type="NCBI Taxonomy" id="1225769"/>
    <lineage>
        <taxon>Bacteria</taxon>
        <taxon>Pseudomonadati</taxon>
        <taxon>Pseudomonadota</taxon>
        <taxon>Betaproteobacteria</taxon>
        <taxon>Neisseriales</taxon>
        <taxon>Chromobacteriaceae</taxon>
        <taxon>Paludibacterium</taxon>
    </lineage>
</organism>
<comment type="caution">
    <text evidence="10">The sequence shown here is derived from an EMBL/GenBank/DDBJ whole genome shotgun (WGS) entry which is preliminary data.</text>
</comment>
<reference evidence="10" key="2">
    <citation type="submission" date="2020-09" db="EMBL/GenBank/DDBJ databases">
        <authorList>
            <person name="Sun Q."/>
            <person name="Kim S."/>
        </authorList>
    </citation>
    <scope>NUCLEOTIDE SEQUENCE</scope>
    <source>
        <strain evidence="10">KCTC 32182</strain>
    </source>
</reference>
<comment type="subunit">
    <text evidence="9">Heterooctamer of four alpha and four beta subunits.</text>
</comment>
<dbReference type="Pfam" id="PF02261">
    <property type="entry name" value="Asp_decarbox"/>
    <property type="match status" value="1"/>
</dbReference>
<evidence type="ECO:0000256" key="4">
    <source>
        <dbReference type="ARBA" id="ARBA00022813"/>
    </source>
</evidence>
<feature type="binding site" evidence="9">
    <location>
        <position position="56"/>
    </location>
    <ligand>
        <name>substrate</name>
    </ligand>
</feature>
<comment type="similarity">
    <text evidence="9">Belongs to the PanD family.</text>
</comment>
<dbReference type="InterPro" id="IPR003190">
    <property type="entry name" value="Asp_decarbox"/>
</dbReference>
<dbReference type="SUPFAM" id="SSF50692">
    <property type="entry name" value="ADC-like"/>
    <property type="match status" value="1"/>
</dbReference>
<dbReference type="InterPro" id="IPR009010">
    <property type="entry name" value="Asp_de-COase-like_dom_sf"/>
</dbReference>
<dbReference type="Proteomes" id="UP000645257">
    <property type="component" value="Unassembled WGS sequence"/>
</dbReference>
<feature type="chain" id="PRO_5038180643" description="Aspartate 1-decarboxylase alpha chain" evidence="9">
    <location>
        <begin position="24"/>
        <end position="180"/>
    </location>
</feature>
<feature type="modified residue" description="Pyruvic acid (Ser)" evidence="9">
    <location>
        <position position="24"/>
    </location>
</feature>
<comment type="pathway">
    <text evidence="9">Cofactor biosynthesis; (R)-pantothenate biosynthesis; beta-alanine from L-aspartate: step 1/1.</text>
</comment>
<keyword evidence="7 9" id="KW-0704">Schiff base</keyword>
<comment type="cofactor">
    <cofactor evidence="9">
        <name>pyruvate</name>
        <dbReference type="ChEBI" id="CHEBI:15361"/>
    </cofactor>
    <text evidence="9">Binds 1 pyruvoyl group covalently per subunit.</text>
</comment>
<dbReference type="GO" id="GO:0004068">
    <property type="term" value="F:aspartate 1-decarboxylase activity"/>
    <property type="evidence" value="ECO:0007669"/>
    <property type="project" value="UniProtKB-UniRule"/>
</dbReference>
<reference evidence="10" key="1">
    <citation type="journal article" date="2014" name="Int. J. Syst. Evol. Microbiol.">
        <title>Complete genome sequence of Corynebacterium casei LMG S-19264T (=DSM 44701T), isolated from a smear-ripened cheese.</title>
        <authorList>
            <consortium name="US DOE Joint Genome Institute (JGI-PGF)"/>
            <person name="Walter F."/>
            <person name="Albersmeier A."/>
            <person name="Kalinowski J."/>
            <person name="Ruckert C."/>
        </authorList>
    </citation>
    <scope>NUCLEOTIDE SEQUENCE</scope>
    <source>
        <strain evidence="10">KCTC 32182</strain>
    </source>
</reference>
<comment type="subcellular location">
    <subcellularLocation>
        <location evidence="9">Cytoplasm</location>
    </subcellularLocation>
</comment>
<feature type="active site" description="Proton donor" evidence="9">
    <location>
        <position position="57"/>
    </location>
</feature>
<dbReference type="PANTHER" id="PTHR21012">
    <property type="entry name" value="ASPARTATE 1-DECARBOXYLASE"/>
    <property type="match status" value="1"/>
</dbReference>
<dbReference type="PANTHER" id="PTHR21012:SF0">
    <property type="entry name" value="ASPARTATE 1-DECARBOXYLASE"/>
    <property type="match status" value="1"/>
</dbReference>
<dbReference type="CDD" id="cd06919">
    <property type="entry name" value="Asp_decarbox"/>
    <property type="match status" value="1"/>
</dbReference>
<protein>
    <recommendedName>
        <fullName evidence="9">Aspartate 1-decarboxylase</fullName>
        <ecNumber evidence="9">4.1.1.11</ecNumber>
    </recommendedName>
    <alternativeName>
        <fullName evidence="9">Aspartate alpha-decarboxylase</fullName>
    </alternativeName>
    <component>
        <recommendedName>
            <fullName evidence="9">Aspartate 1-decarboxylase beta chain</fullName>
        </recommendedName>
    </component>
    <component>
        <recommendedName>
            <fullName evidence="9">Aspartate 1-decarboxylase alpha chain</fullName>
        </recommendedName>
    </component>
</protein>
<keyword evidence="1 9" id="KW-0963">Cytoplasm</keyword>
<proteinExistence type="inferred from homology"/>
<name>A0A918UA03_9NEIS</name>
<keyword evidence="3 9" id="KW-0210">Decarboxylase</keyword>
<keyword evidence="6 9" id="KW-0456">Lyase</keyword>
<dbReference type="EMBL" id="BMYX01000012">
    <property type="protein sequence ID" value="GGY18513.1"/>
    <property type="molecule type" value="Genomic_DNA"/>
</dbReference>
<evidence type="ECO:0000256" key="8">
    <source>
        <dbReference type="ARBA" id="ARBA00023317"/>
    </source>
</evidence>
<keyword evidence="2 9" id="KW-0566">Pantothenate biosynthesis</keyword>
<feature type="binding site" evidence="9">
    <location>
        <begin position="72"/>
        <end position="74"/>
    </location>
    <ligand>
        <name>substrate</name>
    </ligand>
</feature>
<evidence type="ECO:0000256" key="3">
    <source>
        <dbReference type="ARBA" id="ARBA00022793"/>
    </source>
</evidence>